<dbReference type="EMBL" id="MTYJ01000175">
    <property type="protein sequence ID" value="OWA49855.1"/>
    <property type="molecule type" value="Genomic_DNA"/>
</dbReference>
<keyword evidence="2" id="KW-1185">Reference proteome</keyword>
<sequence length="87" mass="9619">MVNDVGSLFVNSALGAKLGVISGISLRSLHVILWLSRVFGKLFAMYLGRFSRKEQLLAVDRNGGRVQNTNKAFSSIIATPRLVIYCY</sequence>
<accession>A0A9X6N9F5</accession>
<name>A0A9X6N9F5_HYPEX</name>
<protein>
    <submittedName>
        <fullName evidence="1">Uncharacterized protein</fullName>
    </submittedName>
</protein>
<evidence type="ECO:0000313" key="2">
    <source>
        <dbReference type="Proteomes" id="UP000192578"/>
    </source>
</evidence>
<dbReference type="Proteomes" id="UP000192578">
    <property type="component" value="Unassembled WGS sequence"/>
</dbReference>
<proteinExistence type="predicted"/>
<evidence type="ECO:0000313" key="1">
    <source>
        <dbReference type="EMBL" id="OWA49855.1"/>
    </source>
</evidence>
<gene>
    <name evidence="1" type="ORF">BV898_14392</name>
</gene>
<comment type="caution">
    <text evidence="1">The sequence shown here is derived from an EMBL/GenBank/DDBJ whole genome shotgun (WGS) entry which is preliminary data.</text>
</comment>
<dbReference type="AlphaFoldDB" id="A0A9X6N9F5"/>
<organism evidence="1 2">
    <name type="scientific">Hypsibius exemplaris</name>
    <name type="common">Freshwater tardigrade</name>
    <dbReference type="NCBI Taxonomy" id="2072580"/>
    <lineage>
        <taxon>Eukaryota</taxon>
        <taxon>Metazoa</taxon>
        <taxon>Ecdysozoa</taxon>
        <taxon>Tardigrada</taxon>
        <taxon>Eutardigrada</taxon>
        <taxon>Parachela</taxon>
        <taxon>Hypsibioidea</taxon>
        <taxon>Hypsibiidae</taxon>
        <taxon>Hypsibius</taxon>
    </lineage>
</organism>
<reference evidence="2" key="1">
    <citation type="submission" date="2017-01" db="EMBL/GenBank/DDBJ databases">
        <title>Comparative genomics of anhydrobiosis in the tardigrade Hypsibius dujardini.</title>
        <authorList>
            <person name="Yoshida Y."/>
            <person name="Koutsovoulos G."/>
            <person name="Laetsch D."/>
            <person name="Stevens L."/>
            <person name="Kumar S."/>
            <person name="Horikawa D."/>
            <person name="Ishino K."/>
            <person name="Komine S."/>
            <person name="Tomita M."/>
            <person name="Blaxter M."/>
            <person name="Arakawa K."/>
        </authorList>
    </citation>
    <scope>NUCLEOTIDE SEQUENCE [LARGE SCALE GENOMIC DNA]</scope>
    <source>
        <strain evidence="2">Z151</strain>
    </source>
</reference>